<evidence type="ECO:0000313" key="2">
    <source>
        <dbReference type="Proteomes" id="UP000194127"/>
    </source>
</evidence>
<protein>
    <recommendedName>
        <fullName evidence="3">F-box domain-containing protein</fullName>
    </recommendedName>
</protein>
<dbReference type="AlphaFoldDB" id="A0A1X6N7L3"/>
<accession>A0A1X6N7L3</accession>
<keyword evidence="2" id="KW-1185">Reference proteome</keyword>
<dbReference type="SUPFAM" id="SSF52047">
    <property type="entry name" value="RNI-like"/>
    <property type="match status" value="1"/>
</dbReference>
<dbReference type="Gene3D" id="3.80.10.10">
    <property type="entry name" value="Ribonuclease Inhibitor"/>
    <property type="match status" value="1"/>
</dbReference>
<reference evidence="1 2" key="1">
    <citation type="submission" date="2017-04" db="EMBL/GenBank/DDBJ databases">
        <title>Genome Sequence of the Model Brown-Rot Fungus Postia placenta SB12.</title>
        <authorList>
            <consortium name="DOE Joint Genome Institute"/>
            <person name="Gaskell J."/>
            <person name="Kersten P."/>
            <person name="Larrondo L.F."/>
            <person name="Canessa P."/>
            <person name="Martinez D."/>
            <person name="Hibbett D."/>
            <person name="Schmoll M."/>
            <person name="Kubicek C.P."/>
            <person name="Martinez A.T."/>
            <person name="Yadav J."/>
            <person name="Master E."/>
            <person name="Magnuson J.K."/>
            <person name="James T."/>
            <person name="Yaver D."/>
            <person name="Berka R."/>
            <person name="Labutti K."/>
            <person name="Lipzen A."/>
            <person name="Aerts A."/>
            <person name="Barry K."/>
            <person name="Henrissat B."/>
            <person name="Blanchette R."/>
            <person name="Grigoriev I."/>
            <person name="Cullen D."/>
        </authorList>
    </citation>
    <scope>NUCLEOTIDE SEQUENCE [LARGE SCALE GENOMIC DNA]</scope>
    <source>
        <strain evidence="1 2">MAD-698-R-SB12</strain>
    </source>
</reference>
<name>A0A1X6N7L3_9APHY</name>
<organism evidence="1 2">
    <name type="scientific">Postia placenta MAD-698-R-SB12</name>
    <dbReference type="NCBI Taxonomy" id="670580"/>
    <lineage>
        <taxon>Eukaryota</taxon>
        <taxon>Fungi</taxon>
        <taxon>Dikarya</taxon>
        <taxon>Basidiomycota</taxon>
        <taxon>Agaricomycotina</taxon>
        <taxon>Agaricomycetes</taxon>
        <taxon>Polyporales</taxon>
        <taxon>Adustoporiaceae</taxon>
        <taxon>Rhodonia</taxon>
    </lineage>
</organism>
<evidence type="ECO:0008006" key="3">
    <source>
        <dbReference type="Google" id="ProtNLM"/>
    </source>
</evidence>
<proteinExistence type="predicted"/>
<dbReference type="OrthoDB" id="3238099at2759"/>
<dbReference type="RefSeq" id="XP_024341260.1">
    <property type="nucleotide sequence ID" value="XM_024480601.1"/>
</dbReference>
<dbReference type="GeneID" id="36325551"/>
<gene>
    <name evidence="1" type="ORF">POSPLADRAFT_1055082</name>
</gene>
<dbReference type="Proteomes" id="UP000194127">
    <property type="component" value="Unassembled WGS sequence"/>
</dbReference>
<sequence length="512" mass="58869">MPITPPHDQIFPPEIWEVIIARASRAGQRSCLFVCRAFHDMALQALFSSVYINLGLCEQNLFDRVRTKELEHHNVSRSCSLLQRIADDVVFASYVREMRLYVYMNETKDKVPQARQCLLQALRNLHNLTAFLVFEHRSALEVDQACIDALASAQPPLTEFQYPSDGTLTLRLCDLRLDAFDRLQSFTFQLENGYRTDGWVDQNYYDMQKKFFRTFVGTRRDTLRRLDIGGNLALDCADALRELPHLAELEVDCSEGVEKIETLMQSCPNLQSFGIACYEGSDEEIMAMLAHNCSTLPYLTSFRYIQPMPRYGDAIALDGLADFLKDKKSLRRLDITARYEWDGLKVLLPYFVSSKTLNILGICLHADTFREEDARHLESHLPVGLRALRVDIDIVALEVTPGLWHDLWTRRPDLRFIYIHEGPHETGPSIDVLQLAARAPRLQVIGLNGCFWEVERGSDGSVSLSAPWPMFKVMARDFGCEDWVWLTAKFPVHINHRLGRVYERRPSRSDYL</sequence>
<evidence type="ECO:0000313" key="1">
    <source>
        <dbReference type="EMBL" id="OSX64466.1"/>
    </source>
</evidence>
<dbReference type="InterPro" id="IPR032675">
    <property type="entry name" value="LRR_dom_sf"/>
</dbReference>
<dbReference type="EMBL" id="KZ110594">
    <property type="protein sequence ID" value="OSX64466.1"/>
    <property type="molecule type" value="Genomic_DNA"/>
</dbReference>